<dbReference type="Pfam" id="PF17921">
    <property type="entry name" value="Integrase_H2C2"/>
    <property type="match status" value="1"/>
</dbReference>
<keyword evidence="6" id="KW-0479">Metal-binding</keyword>
<dbReference type="SUPFAM" id="SSF56672">
    <property type="entry name" value="DNA/RNA polymerases"/>
    <property type="match status" value="1"/>
</dbReference>
<dbReference type="InterPro" id="IPR021109">
    <property type="entry name" value="Peptidase_aspartic_dom_sf"/>
</dbReference>
<keyword evidence="13" id="KW-0239">DNA-directed DNA polymerase</keyword>
<evidence type="ECO:0000256" key="6">
    <source>
        <dbReference type="ARBA" id="ARBA00022723"/>
    </source>
</evidence>
<accession>A0A699H238</accession>
<dbReference type="GO" id="GO:0004190">
    <property type="term" value="F:aspartic-type endopeptidase activity"/>
    <property type="evidence" value="ECO:0007669"/>
    <property type="project" value="UniProtKB-KW"/>
</dbReference>
<evidence type="ECO:0000256" key="8">
    <source>
        <dbReference type="ARBA" id="ARBA00022759"/>
    </source>
</evidence>
<dbReference type="CDD" id="cd09274">
    <property type="entry name" value="RNase_HI_RT_Ty3"/>
    <property type="match status" value="1"/>
</dbReference>
<dbReference type="GO" id="GO:0003677">
    <property type="term" value="F:DNA binding"/>
    <property type="evidence" value="ECO:0007669"/>
    <property type="project" value="UniProtKB-KW"/>
</dbReference>
<dbReference type="InterPro" id="IPR041373">
    <property type="entry name" value="RT_RNaseH"/>
</dbReference>
<evidence type="ECO:0000256" key="12">
    <source>
        <dbReference type="ARBA" id="ARBA00022918"/>
    </source>
</evidence>
<keyword evidence="11" id="KW-0229">DNA integration</keyword>
<keyword evidence="3" id="KW-0808">Transferase</keyword>
<dbReference type="InterPro" id="IPR041588">
    <property type="entry name" value="Integrase_H2C2"/>
</dbReference>
<dbReference type="Gene3D" id="2.40.70.10">
    <property type="entry name" value="Acid Proteases"/>
    <property type="match status" value="1"/>
</dbReference>
<dbReference type="GO" id="GO:0003887">
    <property type="term" value="F:DNA-directed DNA polymerase activity"/>
    <property type="evidence" value="ECO:0007669"/>
    <property type="project" value="UniProtKB-KW"/>
</dbReference>
<evidence type="ECO:0000256" key="13">
    <source>
        <dbReference type="ARBA" id="ARBA00022932"/>
    </source>
</evidence>
<dbReference type="GO" id="GO:0006310">
    <property type="term" value="P:DNA recombination"/>
    <property type="evidence" value="ECO:0007669"/>
    <property type="project" value="UniProtKB-KW"/>
</dbReference>
<dbReference type="GO" id="GO:0006508">
    <property type="term" value="P:proteolysis"/>
    <property type="evidence" value="ECO:0007669"/>
    <property type="project" value="UniProtKB-KW"/>
</dbReference>
<dbReference type="InterPro" id="IPR056924">
    <property type="entry name" value="SH3_Tf2-1"/>
</dbReference>
<evidence type="ECO:0000256" key="7">
    <source>
        <dbReference type="ARBA" id="ARBA00022750"/>
    </source>
</evidence>
<dbReference type="GO" id="GO:0008270">
    <property type="term" value="F:zinc ion binding"/>
    <property type="evidence" value="ECO:0007669"/>
    <property type="project" value="InterPro"/>
</dbReference>
<dbReference type="InterPro" id="IPR043128">
    <property type="entry name" value="Rev_trsase/Diguanyl_cyclase"/>
</dbReference>
<evidence type="ECO:0000256" key="4">
    <source>
        <dbReference type="ARBA" id="ARBA00022695"/>
    </source>
</evidence>
<dbReference type="Gene3D" id="3.30.420.10">
    <property type="entry name" value="Ribonuclease H-like superfamily/Ribonuclease H"/>
    <property type="match status" value="1"/>
</dbReference>
<dbReference type="InterPro" id="IPR012337">
    <property type="entry name" value="RNaseH-like_sf"/>
</dbReference>
<feature type="region of interest" description="Disordered" evidence="16">
    <location>
        <begin position="208"/>
        <end position="227"/>
    </location>
</feature>
<keyword evidence="12 20" id="KW-0695">RNA-directed DNA polymerase</keyword>
<feature type="domain" description="Integrase zinc-binding" evidence="18">
    <location>
        <begin position="674"/>
        <end position="727"/>
    </location>
</feature>
<dbReference type="GO" id="GO:0003964">
    <property type="term" value="F:RNA-directed DNA polymerase activity"/>
    <property type="evidence" value="ECO:0007669"/>
    <property type="project" value="UniProtKB-KW"/>
</dbReference>
<evidence type="ECO:0000256" key="9">
    <source>
        <dbReference type="ARBA" id="ARBA00022801"/>
    </source>
</evidence>
<dbReference type="EMBL" id="BKCJ010092451">
    <property type="protein sequence ID" value="GEX15541.1"/>
    <property type="molecule type" value="Genomic_DNA"/>
</dbReference>
<sequence>MALNRQSGNDDNQNPDIAAIIAQQLQNIIPQIVTQVTNNVNNANANGGGGNGNGGNNGCTYKGFMACNPKEYDGKGGAIALTRWIEKMESVIENSGCAENQKADFKALLVEEFCPSNEIEKLENEFWNHKMVGANHATYTGRFYELVKLVRHLVTPESSRIKRYIVGLALDIRGMLRATQPTIIQSAILRVGILTVEAVNCGTLTKGNEKRKEVEETSKPGGSWKDNKKEKVRAGFVVTTPPRNEVVGPYPEYAKYYSYHLENGPCRLCYNYQKLRHFAKDCRAPFKQVAPVNAVMMGYNQRVFYKCGSPDYLRNTCPKMQGRAFNINAADALHDPNVMTEVADGKKVEVDRIIRDCKLELGNSLFIIDLILLGHRSFDVIIGMDWLSKNKDVIVCHEKVVETPLEGCGLLQVQEERTLGVAKALMNAKFKEEHEVHLRLELELLKKKKRLYAKFSKCEFWLQEVHFLGHVVNQNGIHVVPSKIEVIKNWKASTTPSKFRSFLGLAGKVIAYASRQLKIHEKNYTTHDLELGTIVFALKTWRYYLYGTKSVIYTDHKSLQCIFDQKELNMRQRRWIELFSDYECEIRYHPSKANVVADALSRKERVKPRRVRAMAMTIQSGVRGMTLAAQSEVFKQEDVLAERLNGLDQQMERKEDESLYFIDHIWVPLVGGIRTIIMDEAHKTRYSTHPGADKMYHDLRDMYWWPGMKRDIATYVNKCLTCSKVKAEHQRPLGMRLDMSIAYHPQMDEQSERTIQTLKDMLRACYIDFGGNWDVHLPLAEFSYNNNYYSSIRCAPFEALNPLEFKVGDRVLLKVSPWKGVICFGTKGKLAPRHVGPLEILKRIGLLAYQLRLPEELSSLHDTFHVSNLKKCLVDANLHVTLDEIKIDKTLHFVEEPVEVMDREGNVPTYAVLFGSKGNVPTHYCVILIGGSWDMFRPDCGCFIHLQYVQSLEKEIDELESDKSDFLNIYDLLLQECVSKDVMCSYLHPLSDLDASNELQYLYVHNVKECECLAEKISKTIKNVSKEVYNGL</sequence>
<name>A0A699H238_TANCI</name>
<evidence type="ECO:0000256" key="2">
    <source>
        <dbReference type="ARBA" id="ARBA00022670"/>
    </source>
</evidence>
<evidence type="ECO:0000256" key="16">
    <source>
        <dbReference type="SAM" id="MobiDB-lite"/>
    </source>
</evidence>
<dbReference type="CDD" id="cd00303">
    <property type="entry name" value="retropepsin_like"/>
    <property type="match status" value="1"/>
</dbReference>
<evidence type="ECO:0000256" key="3">
    <source>
        <dbReference type="ARBA" id="ARBA00022679"/>
    </source>
</evidence>
<evidence type="ECO:0000256" key="15">
    <source>
        <dbReference type="ARBA" id="ARBA00023172"/>
    </source>
</evidence>
<feature type="compositionally biased region" description="Basic and acidic residues" evidence="16">
    <location>
        <begin position="208"/>
        <end position="218"/>
    </location>
</feature>
<gene>
    <name evidence="20" type="ORF">Tci_287516</name>
</gene>
<evidence type="ECO:0000313" key="20">
    <source>
        <dbReference type="EMBL" id="GEX15541.1"/>
    </source>
</evidence>
<dbReference type="SUPFAM" id="SSF57756">
    <property type="entry name" value="Retrovirus zinc finger-like domains"/>
    <property type="match status" value="1"/>
</dbReference>
<feature type="domain" description="Reverse transcriptase RNase H-like" evidence="17">
    <location>
        <begin position="508"/>
        <end position="582"/>
    </location>
</feature>
<dbReference type="Gene3D" id="3.30.70.270">
    <property type="match status" value="1"/>
</dbReference>
<keyword evidence="9" id="KW-0378">Hydrolase</keyword>
<dbReference type="Gene3D" id="4.10.60.10">
    <property type="entry name" value="Zinc finger, CCHC-type"/>
    <property type="match status" value="1"/>
</dbReference>
<keyword evidence="7" id="KW-0064">Aspartyl protease</keyword>
<keyword evidence="8" id="KW-0255">Endonuclease</keyword>
<keyword evidence="4" id="KW-0548">Nucleotidyltransferase</keyword>
<dbReference type="Pfam" id="PF08284">
    <property type="entry name" value="RVP_2"/>
    <property type="match status" value="1"/>
</dbReference>
<dbReference type="Gene3D" id="1.10.340.70">
    <property type="match status" value="1"/>
</dbReference>
<proteinExistence type="predicted"/>
<dbReference type="InterPro" id="IPR036397">
    <property type="entry name" value="RNaseH_sf"/>
</dbReference>
<keyword evidence="15" id="KW-0233">DNA recombination</keyword>
<keyword evidence="2" id="KW-0645">Protease</keyword>
<organism evidence="20">
    <name type="scientific">Tanacetum cinerariifolium</name>
    <name type="common">Dalmatian daisy</name>
    <name type="synonym">Chrysanthemum cinerariifolium</name>
    <dbReference type="NCBI Taxonomy" id="118510"/>
    <lineage>
        <taxon>Eukaryota</taxon>
        <taxon>Viridiplantae</taxon>
        <taxon>Streptophyta</taxon>
        <taxon>Embryophyta</taxon>
        <taxon>Tracheophyta</taxon>
        <taxon>Spermatophyta</taxon>
        <taxon>Magnoliopsida</taxon>
        <taxon>eudicotyledons</taxon>
        <taxon>Gunneridae</taxon>
        <taxon>Pentapetalae</taxon>
        <taxon>asterids</taxon>
        <taxon>campanulids</taxon>
        <taxon>Asterales</taxon>
        <taxon>Asteraceae</taxon>
        <taxon>Asteroideae</taxon>
        <taxon>Anthemideae</taxon>
        <taxon>Anthemidinae</taxon>
        <taxon>Tanacetum</taxon>
    </lineage>
</organism>
<dbReference type="SUPFAM" id="SSF53098">
    <property type="entry name" value="Ribonuclease H-like"/>
    <property type="match status" value="1"/>
</dbReference>
<dbReference type="GO" id="GO:0015074">
    <property type="term" value="P:DNA integration"/>
    <property type="evidence" value="ECO:0007669"/>
    <property type="project" value="UniProtKB-KW"/>
</dbReference>
<protein>
    <recommendedName>
        <fullName evidence="1">RNA-directed DNA polymerase</fullName>
        <ecNumber evidence="1">2.7.7.49</ecNumber>
    </recommendedName>
</protein>
<keyword evidence="5" id="KW-0540">Nuclease</keyword>
<comment type="caution">
    <text evidence="20">The sequence shown here is derived from an EMBL/GenBank/DDBJ whole genome shotgun (WGS) entry which is preliminary data.</text>
</comment>
<dbReference type="InterPro" id="IPR043502">
    <property type="entry name" value="DNA/RNA_pol_sf"/>
</dbReference>
<dbReference type="PANTHER" id="PTHR37984:SF5">
    <property type="entry name" value="PROTEIN NYNRIN-LIKE"/>
    <property type="match status" value="1"/>
</dbReference>
<feature type="domain" description="Tf2-1-like SH3-like" evidence="19">
    <location>
        <begin position="808"/>
        <end position="872"/>
    </location>
</feature>
<evidence type="ECO:0000256" key="14">
    <source>
        <dbReference type="ARBA" id="ARBA00023125"/>
    </source>
</evidence>
<evidence type="ECO:0000256" key="1">
    <source>
        <dbReference type="ARBA" id="ARBA00012493"/>
    </source>
</evidence>
<dbReference type="Pfam" id="PF24626">
    <property type="entry name" value="SH3_Tf2-1"/>
    <property type="match status" value="1"/>
</dbReference>
<dbReference type="InterPro" id="IPR036875">
    <property type="entry name" value="Znf_CCHC_sf"/>
</dbReference>
<reference evidence="20" key="1">
    <citation type="journal article" date="2019" name="Sci. Rep.">
        <title>Draft genome of Tanacetum cinerariifolium, the natural source of mosquito coil.</title>
        <authorList>
            <person name="Yamashiro T."/>
            <person name="Shiraishi A."/>
            <person name="Satake H."/>
            <person name="Nakayama K."/>
        </authorList>
    </citation>
    <scope>NUCLEOTIDE SEQUENCE</scope>
</reference>
<evidence type="ECO:0000259" key="18">
    <source>
        <dbReference type="Pfam" id="PF17921"/>
    </source>
</evidence>
<dbReference type="PANTHER" id="PTHR37984">
    <property type="entry name" value="PROTEIN CBG26694"/>
    <property type="match status" value="1"/>
</dbReference>
<evidence type="ECO:0000259" key="19">
    <source>
        <dbReference type="Pfam" id="PF24626"/>
    </source>
</evidence>
<keyword evidence="14" id="KW-0238">DNA-binding</keyword>
<dbReference type="InterPro" id="IPR050951">
    <property type="entry name" value="Retrovirus_Pol_polyprotein"/>
</dbReference>
<dbReference type="EC" id="2.7.7.49" evidence="1"/>
<dbReference type="GO" id="GO:0004519">
    <property type="term" value="F:endonuclease activity"/>
    <property type="evidence" value="ECO:0007669"/>
    <property type="project" value="UniProtKB-KW"/>
</dbReference>
<evidence type="ECO:0000259" key="17">
    <source>
        <dbReference type="Pfam" id="PF17917"/>
    </source>
</evidence>
<dbReference type="Pfam" id="PF17917">
    <property type="entry name" value="RT_RNaseH"/>
    <property type="match status" value="1"/>
</dbReference>
<evidence type="ECO:0000256" key="11">
    <source>
        <dbReference type="ARBA" id="ARBA00022908"/>
    </source>
</evidence>
<dbReference type="AlphaFoldDB" id="A0A699H238"/>
<evidence type="ECO:0000256" key="10">
    <source>
        <dbReference type="ARBA" id="ARBA00022842"/>
    </source>
</evidence>
<keyword evidence="10" id="KW-0460">Magnesium</keyword>
<evidence type="ECO:0000256" key="5">
    <source>
        <dbReference type="ARBA" id="ARBA00022722"/>
    </source>
</evidence>